<evidence type="ECO:0000256" key="2">
    <source>
        <dbReference type="ARBA" id="ARBA00005194"/>
    </source>
</evidence>
<name>A0A9Q1RI64_9SOLA</name>
<comment type="caution">
    <text evidence="14">The sequence shown here is derived from an EMBL/GenBank/DDBJ whole genome shotgun (WGS) entry which is preliminary data.</text>
</comment>
<evidence type="ECO:0000259" key="12">
    <source>
        <dbReference type="Pfam" id="PF08392"/>
    </source>
</evidence>
<dbReference type="SUPFAM" id="SSF53901">
    <property type="entry name" value="Thiolase-like"/>
    <property type="match status" value="1"/>
</dbReference>
<reference evidence="15" key="1">
    <citation type="journal article" date="2023" name="Proc. Natl. Acad. Sci. U.S.A.">
        <title>Genomic and structural basis for evolution of tropane alkaloid biosynthesis.</title>
        <authorList>
            <person name="Wanga Y.-J."/>
            <person name="Taina T."/>
            <person name="Yua J.-Y."/>
            <person name="Lia J."/>
            <person name="Xua B."/>
            <person name="Chenc J."/>
            <person name="D'Auriad J.C."/>
            <person name="Huanga J.-P."/>
            <person name="Huanga S.-X."/>
        </authorList>
    </citation>
    <scope>NUCLEOTIDE SEQUENCE [LARGE SCALE GENOMIC DNA]</scope>
    <source>
        <strain evidence="15">cv. KIB-2019</strain>
    </source>
</reference>
<comment type="similarity">
    <text evidence="3 10">Belongs to the thiolase-like superfamily. Chalcone/stilbene synthases family.</text>
</comment>
<dbReference type="FunFam" id="3.40.47.10:FF:000028">
    <property type="entry name" value="3-ketoacyl-CoA synthase"/>
    <property type="match status" value="1"/>
</dbReference>
<dbReference type="InterPro" id="IPR013747">
    <property type="entry name" value="ACP_syn_III_C"/>
</dbReference>
<keyword evidence="4 10" id="KW-0808">Transferase</keyword>
<evidence type="ECO:0000256" key="6">
    <source>
        <dbReference type="ARBA" id="ARBA00022989"/>
    </source>
</evidence>
<dbReference type="GO" id="GO:0016020">
    <property type="term" value="C:membrane"/>
    <property type="evidence" value="ECO:0007669"/>
    <property type="project" value="UniProtKB-SubCell"/>
</dbReference>
<dbReference type="PANTHER" id="PTHR31561">
    <property type="entry name" value="3-KETOACYL-COA SYNTHASE"/>
    <property type="match status" value="1"/>
</dbReference>
<protein>
    <recommendedName>
        <fullName evidence="10">3-ketoacyl-CoA synthase</fullName>
        <ecNumber evidence="10">2.3.1.-</ecNumber>
    </recommendedName>
</protein>
<accession>A0A9Q1RI64</accession>
<evidence type="ECO:0000256" key="11">
    <source>
        <dbReference type="SAM" id="Phobius"/>
    </source>
</evidence>
<keyword evidence="8 10" id="KW-0012">Acyltransferase</keyword>
<keyword evidence="7 11" id="KW-0472">Membrane</keyword>
<dbReference type="OrthoDB" id="1259806at2759"/>
<dbReference type="GO" id="GO:0006633">
    <property type="term" value="P:fatty acid biosynthetic process"/>
    <property type="evidence" value="ECO:0007669"/>
    <property type="project" value="InterPro"/>
</dbReference>
<evidence type="ECO:0000256" key="5">
    <source>
        <dbReference type="ARBA" id="ARBA00022692"/>
    </source>
</evidence>
<dbReference type="InterPro" id="IPR012392">
    <property type="entry name" value="3-ktacl-CoA_syn"/>
</dbReference>
<feature type="domain" description="Beta-ketoacyl-[acyl-carrier-protein] synthase III C-terminal" evidence="13">
    <location>
        <begin position="385"/>
        <end position="465"/>
    </location>
</feature>
<feature type="transmembrane region" description="Helical" evidence="11">
    <location>
        <begin position="32"/>
        <end position="53"/>
    </location>
</feature>
<dbReference type="EC" id="2.3.1.-" evidence="10"/>
<gene>
    <name evidence="14" type="ORF">K7X08_004808</name>
</gene>
<keyword evidence="6 11" id="KW-1133">Transmembrane helix</keyword>
<sequence length="492" mass="54978">MAEMSPNGEVHSNLPNFLLSVRLKNVRLGYHYLISNAIYLLLLPVLAAVGVHLSTFTLEDLMNHLAMLKSCSTFVVFLATVYFMSRPRNVYLVNFACYKPHERFMMSKQRTIEYGSDVFDEECFIFQKKILERSGLGDKTYIPIESSNPFKFNYNSNHNEAKTVIIGAIDDLLAKTGVKIREIGIVIVNSSVFNPTPSLSSMIVNHYKLGANVITYNLGGMGCSAGLISVDLANRLLQGQANSYALVVSTEIVSAAFYLGKQRSKLLSNCLFRMGSSAVLLSNRSSDRRRSKYQLMHVVRTHKGADDRAFRCAYQDEDEDGKKGISLSKDLMAVAGEALKANITTLGPLVLPVSEQLLFFASIIARNVFKVKMKPYIPDFKMAFEHFCIHAGGRAVLDESQKNLELPQSLMEPSRMTLNRFGNTSSSSVWYSLAYSEAKGRIKKGDRAWQIGFGSGFKCNSVVWRALRTVDAAKEKNAWTDEIQDFPVHLPC</sequence>
<dbReference type="EMBL" id="JAJAGQ010000007">
    <property type="protein sequence ID" value="KAJ8558042.1"/>
    <property type="molecule type" value="Genomic_DNA"/>
</dbReference>
<comment type="subcellular location">
    <subcellularLocation>
        <location evidence="1">Membrane</location>
    </subcellularLocation>
</comment>
<feature type="transmembrane region" description="Helical" evidence="11">
    <location>
        <begin position="65"/>
        <end position="84"/>
    </location>
</feature>
<evidence type="ECO:0000259" key="13">
    <source>
        <dbReference type="Pfam" id="PF08541"/>
    </source>
</evidence>
<dbReference type="Proteomes" id="UP001152561">
    <property type="component" value="Unassembled WGS sequence"/>
</dbReference>
<dbReference type="GO" id="GO:0009922">
    <property type="term" value="F:fatty acid elongase activity"/>
    <property type="evidence" value="ECO:0007669"/>
    <property type="project" value="UniProtKB-EC"/>
</dbReference>
<dbReference type="Pfam" id="PF08392">
    <property type="entry name" value="FAE1_CUT1_RppA"/>
    <property type="match status" value="1"/>
</dbReference>
<keyword evidence="5 11" id="KW-0812">Transmembrane</keyword>
<dbReference type="InterPro" id="IPR013601">
    <property type="entry name" value="FAE1_typ3_polyketide_synth"/>
</dbReference>
<evidence type="ECO:0000256" key="10">
    <source>
        <dbReference type="PIRNR" id="PIRNR036417"/>
    </source>
</evidence>
<dbReference type="Gene3D" id="3.40.47.10">
    <property type="match status" value="1"/>
</dbReference>
<evidence type="ECO:0000256" key="8">
    <source>
        <dbReference type="ARBA" id="ARBA00023315"/>
    </source>
</evidence>
<dbReference type="PIRSF" id="PIRSF036417">
    <property type="entry name" value="3-ktacl-CoA_syn"/>
    <property type="match status" value="1"/>
</dbReference>
<proteinExistence type="inferred from homology"/>
<evidence type="ECO:0000256" key="7">
    <source>
        <dbReference type="ARBA" id="ARBA00023136"/>
    </source>
</evidence>
<dbReference type="Pfam" id="PF08541">
    <property type="entry name" value="ACP_syn_III_C"/>
    <property type="match status" value="1"/>
</dbReference>
<dbReference type="AlphaFoldDB" id="A0A9Q1RI64"/>
<evidence type="ECO:0000256" key="3">
    <source>
        <dbReference type="ARBA" id="ARBA00005531"/>
    </source>
</evidence>
<evidence type="ECO:0000313" key="15">
    <source>
        <dbReference type="Proteomes" id="UP001152561"/>
    </source>
</evidence>
<feature type="domain" description="FAE" evidence="12">
    <location>
        <begin position="82"/>
        <end position="367"/>
    </location>
</feature>
<evidence type="ECO:0000313" key="14">
    <source>
        <dbReference type="EMBL" id="KAJ8558042.1"/>
    </source>
</evidence>
<dbReference type="CDD" id="cd00831">
    <property type="entry name" value="CHS_like"/>
    <property type="match status" value="1"/>
</dbReference>
<organism evidence="14 15">
    <name type="scientific">Anisodus acutangulus</name>
    <dbReference type="NCBI Taxonomy" id="402998"/>
    <lineage>
        <taxon>Eukaryota</taxon>
        <taxon>Viridiplantae</taxon>
        <taxon>Streptophyta</taxon>
        <taxon>Embryophyta</taxon>
        <taxon>Tracheophyta</taxon>
        <taxon>Spermatophyta</taxon>
        <taxon>Magnoliopsida</taxon>
        <taxon>eudicotyledons</taxon>
        <taxon>Gunneridae</taxon>
        <taxon>Pentapetalae</taxon>
        <taxon>asterids</taxon>
        <taxon>lamiids</taxon>
        <taxon>Solanales</taxon>
        <taxon>Solanaceae</taxon>
        <taxon>Solanoideae</taxon>
        <taxon>Hyoscyameae</taxon>
        <taxon>Anisodus</taxon>
    </lineage>
</organism>
<evidence type="ECO:0000256" key="4">
    <source>
        <dbReference type="ARBA" id="ARBA00022679"/>
    </source>
</evidence>
<evidence type="ECO:0000256" key="9">
    <source>
        <dbReference type="ARBA" id="ARBA00047375"/>
    </source>
</evidence>
<comment type="pathway">
    <text evidence="2 10">Lipid metabolism; fatty acid biosynthesis.</text>
</comment>
<keyword evidence="15" id="KW-1185">Reference proteome</keyword>
<comment type="catalytic activity">
    <reaction evidence="9">
        <text>a very-long-chain acyl-CoA + malonyl-CoA + H(+) = a very-long-chain 3-oxoacyl-CoA + CO2 + CoA</text>
        <dbReference type="Rhea" id="RHEA:32727"/>
        <dbReference type="ChEBI" id="CHEBI:15378"/>
        <dbReference type="ChEBI" id="CHEBI:16526"/>
        <dbReference type="ChEBI" id="CHEBI:57287"/>
        <dbReference type="ChEBI" id="CHEBI:57384"/>
        <dbReference type="ChEBI" id="CHEBI:90725"/>
        <dbReference type="ChEBI" id="CHEBI:90736"/>
        <dbReference type="EC" id="2.3.1.199"/>
    </reaction>
</comment>
<evidence type="ECO:0000256" key="1">
    <source>
        <dbReference type="ARBA" id="ARBA00004370"/>
    </source>
</evidence>
<dbReference type="InterPro" id="IPR016039">
    <property type="entry name" value="Thiolase-like"/>
</dbReference>